<evidence type="ECO:0000313" key="1">
    <source>
        <dbReference type="EMBL" id="GAA4692880.1"/>
    </source>
</evidence>
<dbReference type="EMBL" id="BAABIM010000003">
    <property type="protein sequence ID" value="GAA4692880.1"/>
    <property type="molecule type" value="Genomic_DNA"/>
</dbReference>
<keyword evidence="2" id="KW-1185">Reference proteome</keyword>
<organism evidence="1 2">
    <name type="scientific">Nocardioides nanhaiensis</name>
    <dbReference type="NCBI Taxonomy" id="1476871"/>
    <lineage>
        <taxon>Bacteria</taxon>
        <taxon>Bacillati</taxon>
        <taxon>Actinomycetota</taxon>
        <taxon>Actinomycetes</taxon>
        <taxon>Propionibacteriales</taxon>
        <taxon>Nocardioidaceae</taxon>
        <taxon>Nocardioides</taxon>
    </lineage>
</organism>
<gene>
    <name evidence="1" type="ORF">GCM10023226_33520</name>
</gene>
<evidence type="ECO:0000313" key="2">
    <source>
        <dbReference type="Proteomes" id="UP001500621"/>
    </source>
</evidence>
<comment type="caution">
    <text evidence="1">The sequence shown here is derived from an EMBL/GenBank/DDBJ whole genome shotgun (WGS) entry which is preliminary data.</text>
</comment>
<protein>
    <submittedName>
        <fullName evidence="1">Uncharacterized protein</fullName>
    </submittedName>
</protein>
<reference evidence="2" key="1">
    <citation type="journal article" date="2019" name="Int. J. Syst. Evol. Microbiol.">
        <title>The Global Catalogue of Microorganisms (GCM) 10K type strain sequencing project: providing services to taxonomists for standard genome sequencing and annotation.</title>
        <authorList>
            <consortium name="The Broad Institute Genomics Platform"/>
            <consortium name="The Broad Institute Genome Sequencing Center for Infectious Disease"/>
            <person name="Wu L."/>
            <person name="Ma J."/>
        </authorList>
    </citation>
    <scope>NUCLEOTIDE SEQUENCE [LARGE SCALE GENOMIC DNA]</scope>
    <source>
        <strain evidence="2">JCM 18127</strain>
    </source>
</reference>
<proteinExistence type="predicted"/>
<sequence length="78" mass="8231">MTTSSSPSSRTPEEIEALQAVVDRVSSYQDGAPEGTVEKELRSALGETDVSLDEKEITALAEAIEAEHGAVQVSEILA</sequence>
<name>A0ABP8WNM0_9ACTN</name>
<dbReference type="Proteomes" id="UP001500621">
    <property type="component" value="Unassembled WGS sequence"/>
</dbReference>
<dbReference type="RefSeq" id="WP_345267949.1">
    <property type="nucleotide sequence ID" value="NZ_BAABIM010000003.1"/>
</dbReference>
<accession>A0ABP8WNM0</accession>